<dbReference type="Pfam" id="PF12710">
    <property type="entry name" value="HAD"/>
    <property type="match status" value="1"/>
</dbReference>
<dbReference type="GO" id="GO:0046872">
    <property type="term" value="F:metal ion binding"/>
    <property type="evidence" value="ECO:0007669"/>
    <property type="project" value="UniProtKB-KW"/>
</dbReference>
<evidence type="ECO:0000256" key="2">
    <source>
        <dbReference type="ARBA" id="ARBA00009184"/>
    </source>
</evidence>
<evidence type="ECO:0000256" key="5">
    <source>
        <dbReference type="ARBA" id="ARBA00022723"/>
    </source>
</evidence>
<dbReference type="PANTHER" id="PTHR43344:SF13">
    <property type="entry name" value="PHOSPHATASE RV3661-RELATED"/>
    <property type="match status" value="1"/>
</dbReference>
<comment type="catalytic activity">
    <reaction evidence="9">
        <text>L-histidinol phosphate + H2O = L-histidinol + phosphate</text>
        <dbReference type="Rhea" id="RHEA:14465"/>
        <dbReference type="ChEBI" id="CHEBI:15377"/>
        <dbReference type="ChEBI" id="CHEBI:43474"/>
        <dbReference type="ChEBI" id="CHEBI:57699"/>
        <dbReference type="ChEBI" id="CHEBI:57980"/>
        <dbReference type="EC" id="3.1.3.15"/>
    </reaction>
    <physiologicalReaction direction="left-to-right" evidence="9">
        <dbReference type="Rhea" id="RHEA:14466"/>
    </physiologicalReaction>
</comment>
<dbReference type="NCBIfam" id="TIGR01490">
    <property type="entry name" value="HAD-SF-IB-hyp1"/>
    <property type="match status" value="1"/>
</dbReference>
<dbReference type="InterPro" id="IPR006385">
    <property type="entry name" value="HAD_hydro_SerB1"/>
</dbReference>
<dbReference type="AlphaFoldDB" id="A0A9J6ZWK3"/>
<dbReference type="KEGG" id="eps:L0Y14_13205"/>
<evidence type="ECO:0000256" key="4">
    <source>
        <dbReference type="ARBA" id="ARBA00021697"/>
    </source>
</evidence>
<evidence type="ECO:0000256" key="9">
    <source>
        <dbReference type="ARBA" id="ARBA00052092"/>
    </source>
</evidence>
<organism evidence="11 12">
    <name type="scientific">Candidatus Endoriftia persephonae</name>
    <dbReference type="NCBI Taxonomy" id="393765"/>
    <lineage>
        <taxon>Bacteria</taxon>
        <taxon>Pseudomonadati</taxon>
        <taxon>Pseudomonadota</taxon>
        <taxon>Gammaproteobacteria</taxon>
        <taxon>Chromatiales</taxon>
        <taxon>Sedimenticolaceae</taxon>
        <taxon>Candidatus Endoriftia</taxon>
    </lineage>
</organism>
<accession>A0A9J6ZWK3</accession>
<keyword evidence="12" id="KW-1185">Reference proteome</keyword>
<evidence type="ECO:0000256" key="8">
    <source>
        <dbReference type="ARBA" id="ARBA00033209"/>
    </source>
</evidence>
<dbReference type="NCBIfam" id="TIGR01488">
    <property type="entry name" value="HAD-SF-IB"/>
    <property type="match status" value="1"/>
</dbReference>
<gene>
    <name evidence="11" type="ORF">L0Y14_13205</name>
</gene>
<evidence type="ECO:0000256" key="6">
    <source>
        <dbReference type="ARBA" id="ARBA00022801"/>
    </source>
</evidence>
<keyword evidence="6 11" id="KW-0378">Hydrolase</keyword>
<comment type="pathway">
    <text evidence="1">Amino-acid biosynthesis; L-histidine biosynthesis; L-histidine from 5-phospho-alpha-D-ribose 1-diphosphate: step 8/9.</text>
</comment>
<dbReference type="Gene3D" id="1.20.1440.100">
    <property type="entry name" value="SG protein - dephosphorylation function"/>
    <property type="match status" value="1"/>
</dbReference>
<comment type="similarity">
    <text evidence="2">Belongs to the HAD-like hydrolase superfamily. SerB family.</text>
</comment>
<reference evidence="11" key="1">
    <citation type="journal article" date="2022" name="Mol. Ecol. Resour.">
        <title>The complete and closed genome of the facultative generalist Candidatus Endoriftia persephone from deep-sea hydrothermal vents.</title>
        <authorList>
            <person name="de Oliveira A.L."/>
            <person name="Srivastava A."/>
            <person name="Espada-Hinojosa S."/>
            <person name="Bright M."/>
        </authorList>
    </citation>
    <scope>NUCLEOTIDE SEQUENCE</scope>
    <source>
        <strain evidence="11">Tica-EPR-9o50.N</strain>
    </source>
</reference>
<evidence type="ECO:0000313" key="12">
    <source>
        <dbReference type="Proteomes" id="UP001056649"/>
    </source>
</evidence>
<dbReference type="InterPro" id="IPR023214">
    <property type="entry name" value="HAD_sf"/>
</dbReference>
<name>A0A9J6ZWK3_9GAMM</name>
<dbReference type="InterPro" id="IPR036412">
    <property type="entry name" value="HAD-like_sf"/>
</dbReference>
<evidence type="ECO:0000256" key="7">
    <source>
        <dbReference type="ARBA" id="ARBA00022842"/>
    </source>
</evidence>
<dbReference type="Proteomes" id="UP001056649">
    <property type="component" value="Chromosome"/>
</dbReference>
<dbReference type="RefSeq" id="WP_005965100.1">
    <property type="nucleotide sequence ID" value="NZ_CP090569.1"/>
</dbReference>
<dbReference type="PANTHER" id="PTHR43344">
    <property type="entry name" value="PHOSPHOSERINE PHOSPHATASE"/>
    <property type="match status" value="1"/>
</dbReference>
<proteinExistence type="inferred from homology"/>
<evidence type="ECO:0000256" key="1">
    <source>
        <dbReference type="ARBA" id="ARBA00004970"/>
    </source>
</evidence>
<protein>
    <recommendedName>
        <fullName evidence="4">Histidinol-phosphatase</fullName>
        <ecNumber evidence="3">3.1.3.15</ecNumber>
    </recommendedName>
    <alternativeName>
        <fullName evidence="8">Histidinol-phosphate phosphatase</fullName>
    </alternativeName>
</protein>
<dbReference type="SUPFAM" id="SSF56784">
    <property type="entry name" value="HAD-like"/>
    <property type="match status" value="1"/>
</dbReference>
<dbReference type="Gene3D" id="3.40.50.1000">
    <property type="entry name" value="HAD superfamily/HAD-like"/>
    <property type="match status" value="1"/>
</dbReference>
<dbReference type="GO" id="GO:0004401">
    <property type="term" value="F:histidinol-phosphatase activity"/>
    <property type="evidence" value="ECO:0007669"/>
    <property type="project" value="UniProtKB-EC"/>
</dbReference>
<dbReference type="InterPro" id="IPR050582">
    <property type="entry name" value="HAD-like_SerB"/>
</dbReference>
<evidence type="ECO:0000256" key="10">
    <source>
        <dbReference type="ARBA" id="ARBA00053547"/>
    </source>
</evidence>
<evidence type="ECO:0000256" key="3">
    <source>
        <dbReference type="ARBA" id="ARBA00013085"/>
    </source>
</evidence>
<keyword evidence="7" id="KW-0460">Magnesium</keyword>
<dbReference type="FunFam" id="3.40.50.1000:FF:000025">
    <property type="entry name" value="HAD hydrolase, family IB"/>
    <property type="match status" value="1"/>
</dbReference>
<comment type="function">
    <text evidence="10">Catalyzes the dephosphorylation of histidinol-phosphate to histidinol, the direct precursor of histidine.</text>
</comment>
<dbReference type="EMBL" id="CP090569">
    <property type="protein sequence ID" value="USF87085.1"/>
    <property type="molecule type" value="Genomic_DNA"/>
</dbReference>
<keyword evidence="5" id="KW-0479">Metal-binding</keyword>
<sequence length="218" mass="25349">MALALFDLDNTLLLGDSDYLWGRFLVEQGIVDGDYYEQENERFYKEYKEGRLDIFEFLRFSLRPLREHAPEQLQAWREEFLTQKIDPIISDAAQALLQRHRKAGDELLIITATNSFVTRPIAERFGVQQLIATEPEQIDGHYTGEVAGEPCFQAGKVRRLQQWMADHQFDLRDSWFYSDSHNDLPLLEQVDHPVAVDPDPSLAETARQRGWPVISLRE</sequence>
<evidence type="ECO:0000313" key="11">
    <source>
        <dbReference type="EMBL" id="USF87085.1"/>
    </source>
</evidence>
<dbReference type="EC" id="3.1.3.15" evidence="3"/>
<dbReference type="CDD" id="cd02612">
    <property type="entry name" value="HAD_PGPPase"/>
    <property type="match status" value="1"/>
</dbReference>